<name>A0AAV4PPV1_9ARAC</name>
<protein>
    <submittedName>
        <fullName evidence="1">Uncharacterized protein</fullName>
    </submittedName>
</protein>
<sequence>MNVLIEQQVAEYEACLPRSDERAEEVDVLHRGAHEKLCALFYPKLLLKRGIDGLKSKSLQKIAKNKPMFHFQSSIHTRNQKRRCGAIKYCYTTTGGKVY</sequence>
<dbReference type="Proteomes" id="UP001054837">
    <property type="component" value="Unassembled WGS sequence"/>
</dbReference>
<dbReference type="EMBL" id="BPLQ01003263">
    <property type="protein sequence ID" value="GIX99028.1"/>
    <property type="molecule type" value="Genomic_DNA"/>
</dbReference>
<comment type="caution">
    <text evidence="1">The sequence shown here is derived from an EMBL/GenBank/DDBJ whole genome shotgun (WGS) entry which is preliminary data.</text>
</comment>
<accession>A0AAV4PPV1</accession>
<evidence type="ECO:0000313" key="1">
    <source>
        <dbReference type="EMBL" id="GIX99028.1"/>
    </source>
</evidence>
<gene>
    <name evidence="1" type="ORF">CDAR_518951</name>
</gene>
<evidence type="ECO:0000313" key="2">
    <source>
        <dbReference type="Proteomes" id="UP001054837"/>
    </source>
</evidence>
<proteinExistence type="predicted"/>
<keyword evidence="2" id="KW-1185">Reference proteome</keyword>
<dbReference type="AlphaFoldDB" id="A0AAV4PPV1"/>
<organism evidence="1 2">
    <name type="scientific">Caerostris darwini</name>
    <dbReference type="NCBI Taxonomy" id="1538125"/>
    <lineage>
        <taxon>Eukaryota</taxon>
        <taxon>Metazoa</taxon>
        <taxon>Ecdysozoa</taxon>
        <taxon>Arthropoda</taxon>
        <taxon>Chelicerata</taxon>
        <taxon>Arachnida</taxon>
        <taxon>Araneae</taxon>
        <taxon>Araneomorphae</taxon>
        <taxon>Entelegynae</taxon>
        <taxon>Araneoidea</taxon>
        <taxon>Araneidae</taxon>
        <taxon>Caerostris</taxon>
    </lineage>
</organism>
<reference evidence="1 2" key="1">
    <citation type="submission" date="2021-06" db="EMBL/GenBank/DDBJ databases">
        <title>Caerostris darwini draft genome.</title>
        <authorList>
            <person name="Kono N."/>
            <person name="Arakawa K."/>
        </authorList>
    </citation>
    <scope>NUCLEOTIDE SEQUENCE [LARGE SCALE GENOMIC DNA]</scope>
</reference>